<dbReference type="RefSeq" id="WP_002945860.1">
    <property type="nucleotide sequence ID" value="NZ_CAJPTG010000098.1"/>
</dbReference>
<evidence type="ECO:0000256" key="2">
    <source>
        <dbReference type="ARBA" id="ARBA00004418"/>
    </source>
</evidence>
<dbReference type="PROSITE" id="PS51318">
    <property type="entry name" value="TAT"/>
    <property type="match status" value="1"/>
</dbReference>
<comment type="subcellular location">
    <subcellularLocation>
        <location evidence="2">Periplasm</location>
    </subcellularLocation>
</comment>
<dbReference type="GO" id="GO:0050626">
    <property type="term" value="F:trimethylamine-N-oxide reductase (cytochrome c) activity"/>
    <property type="evidence" value="ECO:0007669"/>
    <property type="project" value="UniProtKB-EC"/>
</dbReference>
<dbReference type="InterPro" id="IPR050612">
    <property type="entry name" value="Prok_Mopterin_Oxidored"/>
</dbReference>
<dbReference type="KEGG" id="crx:CRECT_1261"/>
<dbReference type="InterPro" id="IPR041460">
    <property type="entry name" value="Molybdopterin_N"/>
</dbReference>
<comment type="similarity">
    <text evidence="3">Belongs to the prokaryotic molybdopterin-containing oxidoreductase family.</text>
</comment>
<dbReference type="InterPro" id="IPR041954">
    <property type="entry name" value="CT_DMSOR/BSOR/TMAOR"/>
</dbReference>
<dbReference type="Pfam" id="PF01568">
    <property type="entry name" value="Molydop_binding"/>
    <property type="match status" value="1"/>
</dbReference>
<evidence type="ECO:0000259" key="10">
    <source>
        <dbReference type="Pfam" id="PF00384"/>
    </source>
</evidence>
<dbReference type="SUPFAM" id="SSF50692">
    <property type="entry name" value="ADC-like"/>
    <property type="match status" value="1"/>
</dbReference>
<dbReference type="Gene3D" id="3.40.228.10">
    <property type="entry name" value="Dimethylsulfoxide Reductase, domain 2"/>
    <property type="match status" value="1"/>
</dbReference>
<evidence type="ECO:0000256" key="9">
    <source>
        <dbReference type="ARBA" id="ARBA00023002"/>
    </source>
</evidence>
<keyword evidence="5" id="KW-0500">Molybdenum</keyword>
<evidence type="ECO:0000313" key="14">
    <source>
        <dbReference type="Proteomes" id="UP000502377"/>
    </source>
</evidence>
<dbReference type="GO" id="GO:0030288">
    <property type="term" value="C:outer membrane-bounded periplasmic space"/>
    <property type="evidence" value="ECO:0007669"/>
    <property type="project" value="TreeGrafter"/>
</dbReference>
<dbReference type="SUPFAM" id="SSF53706">
    <property type="entry name" value="Formate dehydrogenase/DMSO reductase, domains 1-3"/>
    <property type="match status" value="1"/>
</dbReference>
<dbReference type="PANTHER" id="PTHR43742:SF10">
    <property type="entry name" value="TRIMETHYLAMINE-N-OXIDE REDUCTASE 2"/>
    <property type="match status" value="1"/>
</dbReference>
<dbReference type="PANTHER" id="PTHR43742">
    <property type="entry name" value="TRIMETHYLAMINE-N-OXIDE REDUCTASE"/>
    <property type="match status" value="1"/>
</dbReference>
<evidence type="ECO:0000256" key="6">
    <source>
        <dbReference type="ARBA" id="ARBA00022723"/>
    </source>
</evidence>
<dbReference type="CDD" id="cd02769">
    <property type="entry name" value="MopB_DMSOR-BSOR-TMAOR"/>
    <property type="match status" value="1"/>
</dbReference>
<dbReference type="InterPro" id="IPR006656">
    <property type="entry name" value="Mopterin_OxRdtase"/>
</dbReference>
<dbReference type="FunFam" id="2.40.40.20:FF:000009">
    <property type="entry name" value="Biotin sulfoxide reductase 2"/>
    <property type="match status" value="1"/>
</dbReference>
<evidence type="ECO:0000256" key="5">
    <source>
        <dbReference type="ARBA" id="ARBA00022505"/>
    </source>
</evidence>
<comment type="cofactor">
    <cofactor evidence="1">
        <name>Mo-bis(molybdopterin guanine dinucleotide)</name>
        <dbReference type="ChEBI" id="CHEBI:60539"/>
    </cofactor>
</comment>
<keyword evidence="8" id="KW-0574">Periplasm</keyword>
<dbReference type="EMBL" id="CP012543">
    <property type="protein sequence ID" value="QCD46919.1"/>
    <property type="molecule type" value="Genomic_DNA"/>
</dbReference>
<evidence type="ECO:0000256" key="7">
    <source>
        <dbReference type="ARBA" id="ARBA00022729"/>
    </source>
</evidence>
<proteinExistence type="inferred from homology"/>
<evidence type="ECO:0000256" key="1">
    <source>
        <dbReference type="ARBA" id="ARBA00001942"/>
    </source>
</evidence>
<dbReference type="Gene3D" id="3.40.50.740">
    <property type="match status" value="1"/>
</dbReference>
<evidence type="ECO:0000259" key="12">
    <source>
        <dbReference type="Pfam" id="PF18364"/>
    </source>
</evidence>
<sequence length="851" mass="95011">MNRQRRDVLKFGALLAGAPLISKVAATNLLADELNSGLVKNGTVNTAAHWGMLKVEVKDGKIVGSNPIQKTSDIPNPLQNFTADMVYKSRIRYPMVRKSYLMDPNNPKPELRGKDEWVRVRYEDAIKLVARELKKTRKEKGIQSVFAGSYGWKSSGNVHNSRILLHRFMNLSGGFVGHLGDYSTGASQVIMPHVMGSIEVYEQQTSWPLILEHSKVVVIWGANPLNTLRIAWTSTDEQGFKYLEELKKSGKKVIIIDPIKSETAQYFDKAQWVTPLPNTDTAMMLGMMHYLYTSDKYDKEFISTYTVGFDKFLPYLLGKTDGVAKDLDWASKICGLKASLIKELADTFMNNRTMLMSGWGMQRAHHGEQPHWAMVTLAAMLGQIGLPGGGFGLSYHYSNGGAPTCKGGVIGGMNSASLGFFNEEGEFIGTNTGSFDKNGRFIAKPVAASGTGQSWLSKATEYVFPLARIADALLNPGKVIDHNGKKITYPDIDFIYWVGGNPFCHHQDTNTLVKAWQKPRTIVVNEPYWTPTAKMADIVFPTTTAYERNDITMTGDYSNMNIVPMKQVVEKFEESRDDYQIFSDLCKAYAKNLVVAYTDNGKDEFDWIKEYYDAAYNQVISVPDLVTDMKPFNEFWAANEPVTFASTPESDQWIRHGEFREDPILNALGTPSGLIEIYSETIEKMGYDDCKAHPMWFEPIEWLGMKDKPAKFHMISAHPADRLHSQLSNTSIRDNYAVANREPIWINEKDAKELGIKDGDLVRVFNARGEALAGAVVTKNISRNVVRLCEGAWYDPDMNGLCKNGSANALTIDIPTSKLANGNIAHTALVNIEKFTGEAPKLTAFSDPKFV</sequence>
<dbReference type="GO" id="GO:0043546">
    <property type="term" value="F:molybdopterin cofactor binding"/>
    <property type="evidence" value="ECO:0007669"/>
    <property type="project" value="InterPro"/>
</dbReference>
<protein>
    <recommendedName>
        <fullName evidence="4">trimethylamine-N-oxide reductase</fullName>
        <ecNumber evidence="4">1.7.2.3</ecNumber>
    </recommendedName>
</protein>
<dbReference type="InterPro" id="IPR006311">
    <property type="entry name" value="TAT_signal"/>
</dbReference>
<evidence type="ECO:0000259" key="11">
    <source>
        <dbReference type="Pfam" id="PF01568"/>
    </source>
</evidence>
<keyword evidence="7" id="KW-0732">Signal</keyword>
<dbReference type="GO" id="GO:0030151">
    <property type="term" value="F:molybdenum ion binding"/>
    <property type="evidence" value="ECO:0007669"/>
    <property type="project" value="TreeGrafter"/>
</dbReference>
<dbReference type="AlphaFoldDB" id="A0A6G5QMS7"/>
<reference evidence="13 14" key="1">
    <citation type="submission" date="2016-07" db="EMBL/GenBank/DDBJ databases">
        <title>Comparative genomics of the Campylobacter concisus group.</title>
        <authorList>
            <person name="Miller W.G."/>
            <person name="Yee E."/>
            <person name="Chapman M.H."/>
            <person name="Huynh S."/>
            <person name="Bono J.L."/>
            <person name="On S.L.W."/>
            <person name="StLeger J."/>
            <person name="Foster G."/>
            <person name="Parker C.T."/>
        </authorList>
    </citation>
    <scope>NUCLEOTIDE SEQUENCE [LARGE SCALE GENOMIC DNA]</scope>
    <source>
        <strain evidence="13 14">ATCC 33238</strain>
    </source>
</reference>
<evidence type="ECO:0000256" key="8">
    <source>
        <dbReference type="ARBA" id="ARBA00022764"/>
    </source>
</evidence>
<dbReference type="InterPro" id="IPR006655">
    <property type="entry name" value="Mopterin_OxRdtase_prok_CS"/>
</dbReference>
<evidence type="ECO:0000256" key="3">
    <source>
        <dbReference type="ARBA" id="ARBA00010312"/>
    </source>
</evidence>
<gene>
    <name evidence="13" type="ORF">CRECT_1261</name>
</gene>
<keyword evidence="9" id="KW-0560">Oxidoreductase</keyword>
<evidence type="ECO:0000313" key="13">
    <source>
        <dbReference type="EMBL" id="QCD46919.1"/>
    </source>
</evidence>
<accession>A0A6G5QMS7</accession>
<dbReference type="Gene3D" id="2.40.40.20">
    <property type="match status" value="1"/>
</dbReference>
<dbReference type="Pfam" id="PF18364">
    <property type="entry name" value="Molybdopterin_N"/>
    <property type="match status" value="1"/>
</dbReference>
<feature type="domain" description="Molybdopterin oxidoreductase N-terminal" evidence="12">
    <location>
        <begin position="46"/>
        <end position="87"/>
    </location>
</feature>
<dbReference type="CDD" id="cd02793">
    <property type="entry name" value="MopB_CT_DMSOR-BSOR-TMAOR"/>
    <property type="match status" value="1"/>
</dbReference>
<dbReference type="GO" id="GO:0009055">
    <property type="term" value="F:electron transfer activity"/>
    <property type="evidence" value="ECO:0007669"/>
    <property type="project" value="TreeGrafter"/>
</dbReference>
<feature type="domain" description="Molybdopterin dinucleotide-binding" evidence="11">
    <location>
        <begin position="712"/>
        <end position="827"/>
    </location>
</feature>
<dbReference type="FunFam" id="3.40.228.10:FF:000003">
    <property type="entry name" value="Biotin sulfoxide reductase 2"/>
    <property type="match status" value="1"/>
</dbReference>
<dbReference type="EC" id="1.7.2.3" evidence="4"/>
<dbReference type="Proteomes" id="UP000502377">
    <property type="component" value="Chromosome"/>
</dbReference>
<organism evidence="13 14">
    <name type="scientific">Campylobacter rectus</name>
    <name type="common">Wolinella recta</name>
    <dbReference type="NCBI Taxonomy" id="203"/>
    <lineage>
        <taxon>Bacteria</taxon>
        <taxon>Pseudomonadati</taxon>
        <taxon>Campylobacterota</taxon>
        <taxon>Epsilonproteobacteria</taxon>
        <taxon>Campylobacterales</taxon>
        <taxon>Campylobacteraceae</taxon>
        <taxon>Campylobacter</taxon>
    </lineage>
</organism>
<dbReference type="InterPro" id="IPR006657">
    <property type="entry name" value="MoPterin_dinucl-bd_dom"/>
</dbReference>
<keyword evidence="6" id="KW-0479">Metal-binding</keyword>
<evidence type="ECO:0000256" key="4">
    <source>
        <dbReference type="ARBA" id="ARBA00011885"/>
    </source>
</evidence>
<name>A0A6G5QMS7_CAMRE</name>
<dbReference type="GO" id="GO:0009061">
    <property type="term" value="P:anaerobic respiration"/>
    <property type="evidence" value="ECO:0007669"/>
    <property type="project" value="TreeGrafter"/>
</dbReference>
<dbReference type="Pfam" id="PF00384">
    <property type="entry name" value="Molybdopterin"/>
    <property type="match status" value="1"/>
</dbReference>
<dbReference type="PROSITE" id="PS00932">
    <property type="entry name" value="MOLYBDOPTERIN_PROK_3"/>
    <property type="match status" value="1"/>
</dbReference>
<feature type="domain" description="Molybdopterin oxidoreductase" evidence="10">
    <location>
        <begin position="90"/>
        <end position="587"/>
    </location>
</feature>
<dbReference type="InterPro" id="IPR009010">
    <property type="entry name" value="Asp_de-COase-like_dom_sf"/>
</dbReference>
<dbReference type="Gene3D" id="3.90.55.10">
    <property type="entry name" value="Dimethylsulfoxide Reductase, domain 3"/>
    <property type="match status" value="1"/>
</dbReference>